<gene>
    <name evidence="1" type="ORF">BN1723_002787</name>
</gene>
<protein>
    <submittedName>
        <fullName evidence="1">Uncharacterized protein</fullName>
    </submittedName>
</protein>
<feature type="non-terminal residue" evidence="1">
    <location>
        <position position="84"/>
    </location>
</feature>
<evidence type="ECO:0000313" key="2">
    <source>
        <dbReference type="Proteomes" id="UP000045706"/>
    </source>
</evidence>
<sequence>MARTSVRIGFTDDRLPTSCSPMAILPLLACFLPASCLLLACSGISHALGVDLYLLWCLVTIAHQVVSKEPWKLTLTGDETDNRC</sequence>
<accession>A0A0G4LI01</accession>
<dbReference type="AlphaFoldDB" id="A0A0G4LI01"/>
<name>A0A0G4LI01_VERLO</name>
<dbReference type="Proteomes" id="UP000045706">
    <property type="component" value="Unassembled WGS sequence"/>
</dbReference>
<evidence type="ECO:0000313" key="1">
    <source>
        <dbReference type="EMBL" id="CRK21671.1"/>
    </source>
</evidence>
<dbReference type="EMBL" id="CVQI01012224">
    <property type="protein sequence ID" value="CRK21671.1"/>
    <property type="molecule type" value="Genomic_DNA"/>
</dbReference>
<organism evidence="1 2">
    <name type="scientific">Verticillium longisporum</name>
    <name type="common">Verticillium dahliae var. longisporum</name>
    <dbReference type="NCBI Taxonomy" id="100787"/>
    <lineage>
        <taxon>Eukaryota</taxon>
        <taxon>Fungi</taxon>
        <taxon>Dikarya</taxon>
        <taxon>Ascomycota</taxon>
        <taxon>Pezizomycotina</taxon>
        <taxon>Sordariomycetes</taxon>
        <taxon>Hypocreomycetidae</taxon>
        <taxon>Glomerellales</taxon>
        <taxon>Plectosphaerellaceae</taxon>
        <taxon>Verticillium</taxon>
    </lineage>
</organism>
<proteinExistence type="predicted"/>
<reference evidence="2" key="1">
    <citation type="submission" date="2015-05" db="EMBL/GenBank/DDBJ databases">
        <authorList>
            <person name="Fogelqvist Johan"/>
        </authorList>
    </citation>
    <scope>NUCLEOTIDE SEQUENCE [LARGE SCALE GENOMIC DNA]</scope>
</reference>